<proteinExistence type="predicted"/>
<dbReference type="OrthoDB" id="417450at2759"/>
<feature type="domain" description="DUF4116" evidence="1">
    <location>
        <begin position="225"/>
        <end position="272"/>
    </location>
</feature>
<feature type="domain" description="DUF4116" evidence="1">
    <location>
        <begin position="378"/>
        <end position="422"/>
    </location>
</feature>
<dbReference type="RefSeq" id="XP_044562680.1">
    <property type="nucleotide sequence ID" value="XM_044706576.1"/>
</dbReference>
<dbReference type="OMA" id="NDATENC"/>
<evidence type="ECO:0000259" key="1">
    <source>
        <dbReference type="Pfam" id="PF13475"/>
    </source>
</evidence>
<dbReference type="VEuPathDB" id="AmoebaDB:FDP41_003289"/>
<reference evidence="2 3" key="1">
    <citation type="journal article" date="2019" name="Sci. Rep.">
        <title>Nanopore sequencing improves the draft genome of the human pathogenic amoeba Naegleria fowleri.</title>
        <authorList>
            <person name="Liechti N."/>
            <person name="Schurch N."/>
            <person name="Bruggmann R."/>
            <person name="Wittwer M."/>
        </authorList>
    </citation>
    <scope>NUCLEOTIDE SEQUENCE [LARGE SCALE GENOMIC DNA]</scope>
    <source>
        <strain evidence="2 3">ATCC 30894</strain>
    </source>
</reference>
<organism evidence="2 3">
    <name type="scientific">Naegleria fowleri</name>
    <name type="common">Brain eating amoeba</name>
    <dbReference type="NCBI Taxonomy" id="5763"/>
    <lineage>
        <taxon>Eukaryota</taxon>
        <taxon>Discoba</taxon>
        <taxon>Heterolobosea</taxon>
        <taxon>Tetramitia</taxon>
        <taxon>Eutetramitia</taxon>
        <taxon>Vahlkampfiidae</taxon>
        <taxon>Naegleria</taxon>
    </lineage>
</organism>
<feature type="domain" description="DUF4116" evidence="1">
    <location>
        <begin position="100"/>
        <end position="132"/>
    </location>
</feature>
<keyword evidence="3" id="KW-1185">Reference proteome</keyword>
<dbReference type="InterPro" id="IPR025197">
    <property type="entry name" value="DUF4116"/>
</dbReference>
<evidence type="ECO:0000313" key="3">
    <source>
        <dbReference type="Proteomes" id="UP000444721"/>
    </source>
</evidence>
<dbReference type="AlphaFoldDB" id="A0A6A5BLR8"/>
<comment type="caution">
    <text evidence="2">The sequence shown here is derived from an EMBL/GenBank/DDBJ whole genome shotgun (WGS) entry which is preliminary data.</text>
</comment>
<dbReference type="GeneID" id="68110507"/>
<dbReference type="EMBL" id="VFQX01000033">
    <property type="protein sequence ID" value="KAF0977967.1"/>
    <property type="molecule type" value="Genomic_DNA"/>
</dbReference>
<evidence type="ECO:0000313" key="2">
    <source>
        <dbReference type="EMBL" id="KAF0977967.1"/>
    </source>
</evidence>
<feature type="domain" description="DUF4116" evidence="1">
    <location>
        <begin position="275"/>
        <end position="323"/>
    </location>
</feature>
<protein>
    <recommendedName>
        <fullName evidence="1">DUF4116 domain-containing protein</fullName>
    </recommendedName>
</protein>
<gene>
    <name evidence="2" type="ORF">FDP41_003289</name>
</gene>
<dbReference type="Proteomes" id="UP000444721">
    <property type="component" value="Unassembled WGS sequence"/>
</dbReference>
<feature type="domain" description="DUF4116" evidence="1">
    <location>
        <begin position="325"/>
        <end position="372"/>
    </location>
</feature>
<dbReference type="Pfam" id="PF13475">
    <property type="entry name" value="DUF4116"/>
    <property type="match status" value="8"/>
</dbReference>
<dbReference type="VEuPathDB" id="AmoebaDB:NF0039860"/>
<feature type="domain" description="DUF4116" evidence="1">
    <location>
        <begin position="150"/>
        <end position="198"/>
    </location>
</feature>
<feature type="domain" description="DUF4116" evidence="1">
    <location>
        <begin position="488"/>
        <end position="532"/>
    </location>
</feature>
<name>A0A6A5BLR8_NAEFO</name>
<dbReference type="VEuPathDB" id="AmoebaDB:NfTy_060280"/>
<sequence>MISSTRSPCSEHRNDATENCVMIWMIDFNEFTIEANDDSPHTRIHHSDHNQLDTLRFMRLLKRKFETQQFGKKKWLEHRETQLITPIRDWHFFPIEFMNDKLFILEYVKKHGQGIYYASRELKNDRTFLLEVLPYSDEEVLHCANCKVFDREFLLEAVKHSGHALEFATHELKKDKQFVMEAVSRHGAALQYASKELKNDRDVVLRAVQQNAEALKFTHEKYYSDYEIILEAVKKDAKTLFYASSELKCNREIVMEAVRKNGRALVMASKQFLSDKEIILEALKTYSEIFHDIPQELKNDMNFVLQASQYSISALKYLPKEYKSNREFILQIVKQNGSALAWTDEELKYHDREIVLEAVRNDGRAIYFVPKEGTFYNDKEITLQAIQHGCTLELVSPKFHSDRDVLLTAARRDANSLSFISTQTSLMENNFELYQEVALECVKKDADVFQYISPTLRNNKEFILTAIRQNYLVIRNFTSQDFTEFQKDLNFVLGIIQITPAAMRWLSEDLKRDKEFILKAVRRHGQALKFATLRSISQEEKWELIIEAVKQNGYVSEYTDELYLIRMYHCYGEECDNLLLIDLSHRTIQH</sequence>
<feature type="domain" description="DUF4116" evidence="1">
    <location>
        <begin position="436"/>
        <end position="477"/>
    </location>
</feature>
<accession>A0A6A5BLR8</accession>